<organism evidence="7 8">
    <name type="scientific">Elysia crispata</name>
    <name type="common">lettuce slug</name>
    <dbReference type="NCBI Taxonomy" id="231223"/>
    <lineage>
        <taxon>Eukaryota</taxon>
        <taxon>Metazoa</taxon>
        <taxon>Spiralia</taxon>
        <taxon>Lophotrochozoa</taxon>
        <taxon>Mollusca</taxon>
        <taxon>Gastropoda</taxon>
        <taxon>Heterobranchia</taxon>
        <taxon>Euthyneura</taxon>
        <taxon>Panpulmonata</taxon>
        <taxon>Sacoglossa</taxon>
        <taxon>Placobranchoidea</taxon>
        <taxon>Plakobranchidae</taxon>
        <taxon>Elysia</taxon>
    </lineage>
</organism>
<proteinExistence type="inferred from homology"/>
<accession>A0AAE1DZI7</accession>
<dbReference type="Proteomes" id="UP001283361">
    <property type="component" value="Unassembled WGS sequence"/>
</dbReference>
<evidence type="ECO:0000256" key="3">
    <source>
        <dbReference type="ARBA" id="ARBA00022729"/>
    </source>
</evidence>
<reference evidence="7" key="1">
    <citation type="journal article" date="2023" name="G3 (Bethesda)">
        <title>A reference genome for the long-term kleptoplast-retaining sea slug Elysia crispata morphotype clarki.</title>
        <authorList>
            <person name="Eastman K.E."/>
            <person name="Pendleton A.L."/>
            <person name="Shaikh M.A."/>
            <person name="Suttiyut T."/>
            <person name="Ogas R."/>
            <person name="Tomko P."/>
            <person name="Gavelis G."/>
            <person name="Widhalm J.R."/>
            <person name="Wisecaver J.H."/>
        </authorList>
    </citation>
    <scope>NUCLEOTIDE SEQUENCE</scope>
    <source>
        <strain evidence="7">ECLA1</strain>
    </source>
</reference>
<dbReference type="Pfam" id="PF05577">
    <property type="entry name" value="Peptidase_S28"/>
    <property type="match status" value="1"/>
</dbReference>
<gene>
    <name evidence="7" type="ORF">RRG08_029239</name>
</gene>
<evidence type="ECO:0000256" key="5">
    <source>
        <dbReference type="ARBA" id="ARBA00023180"/>
    </source>
</evidence>
<protein>
    <recommendedName>
        <fullName evidence="9">Lysosomal Pro-X carboxypeptidase</fullName>
    </recommendedName>
</protein>
<dbReference type="GO" id="GO:0043535">
    <property type="term" value="P:regulation of blood vessel endothelial cell migration"/>
    <property type="evidence" value="ECO:0007669"/>
    <property type="project" value="TreeGrafter"/>
</dbReference>
<dbReference type="PANTHER" id="PTHR11010">
    <property type="entry name" value="PROTEASE S28 PRO-X CARBOXYPEPTIDASE-RELATED"/>
    <property type="match status" value="1"/>
</dbReference>
<comment type="similarity">
    <text evidence="1">Belongs to the peptidase S28 family.</text>
</comment>
<dbReference type="AlphaFoldDB" id="A0AAE1DZI7"/>
<keyword evidence="4" id="KW-0378">Hydrolase</keyword>
<dbReference type="EMBL" id="JAWDGP010001738">
    <property type="protein sequence ID" value="KAK3788791.1"/>
    <property type="molecule type" value="Genomic_DNA"/>
</dbReference>
<evidence type="ECO:0000256" key="2">
    <source>
        <dbReference type="ARBA" id="ARBA00022670"/>
    </source>
</evidence>
<evidence type="ECO:0008006" key="9">
    <source>
        <dbReference type="Google" id="ProtNLM"/>
    </source>
</evidence>
<dbReference type="SUPFAM" id="SSF53474">
    <property type="entry name" value="alpha/beta-Hydrolases"/>
    <property type="match status" value="1"/>
</dbReference>
<dbReference type="GO" id="GO:0008239">
    <property type="term" value="F:dipeptidyl-peptidase activity"/>
    <property type="evidence" value="ECO:0007669"/>
    <property type="project" value="TreeGrafter"/>
</dbReference>
<feature type="signal peptide" evidence="6">
    <location>
        <begin position="1"/>
        <end position="21"/>
    </location>
</feature>
<keyword evidence="8" id="KW-1185">Reference proteome</keyword>
<dbReference type="GO" id="GO:0070008">
    <property type="term" value="F:serine-type exopeptidase activity"/>
    <property type="evidence" value="ECO:0007669"/>
    <property type="project" value="InterPro"/>
</dbReference>
<keyword evidence="3 6" id="KW-0732">Signal</keyword>
<keyword evidence="2" id="KW-0645">Protease</keyword>
<dbReference type="GO" id="GO:0003085">
    <property type="term" value="P:negative regulation of systemic arterial blood pressure"/>
    <property type="evidence" value="ECO:0007669"/>
    <property type="project" value="TreeGrafter"/>
</dbReference>
<name>A0AAE1DZI7_9GAST</name>
<dbReference type="PANTHER" id="PTHR11010:SF38">
    <property type="entry name" value="LYSOSOMAL PRO-X CARBOXYPEPTIDASE"/>
    <property type="match status" value="1"/>
</dbReference>
<dbReference type="InterPro" id="IPR029058">
    <property type="entry name" value="AB_hydrolase_fold"/>
</dbReference>
<dbReference type="Gene3D" id="3.40.50.1820">
    <property type="entry name" value="alpha/beta hydrolase"/>
    <property type="match status" value="1"/>
</dbReference>
<evidence type="ECO:0000256" key="6">
    <source>
        <dbReference type="SAM" id="SignalP"/>
    </source>
</evidence>
<evidence type="ECO:0000256" key="4">
    <source>
        <dbReference type="ARBA" id="ARBA00022801"/>
    </source>
</evidence>
<keyword evidence="5" id="KW-0325">Glycoprotein</keyword>
<evidence type="ECO:0000256" key="1">
    <source>
        <dbReference type="ARBA" id="ARBA00011079"/>
    </source>
</evidence>
<evidence type="ECO:0000313" key="7">
    <source>
        <dbReference type="EMBL" id="KAK3788791.1"/>
    </source>
</evidence>
<evidence type="ECO:0000313" key="8">
    <source>
        <dbReference type="Proteomes" id="UP001283361"/>
    </source>
</evidence>
<comment type="caution">
    <text evidence="7">The sequence shown here is derived from an EMBL/GenBank/DDBJ whole genome shotgun (WGS) entry which is preliminary data.</text>
</comment>
<dbReference type="GO" id="GO:0006508">
    <property type="term" value="P:proteolysis"/>
    <property type="evidence" value="ECO:0007669"/>
    <property type="project" value="UniProtKB-KW"/>
</dbReference>
<sequence length="457" mass="51533">MNCLLCAFVAVLLVFSIGANTFQSRFSRSRFRSKINRKRNVTPLQSGHTYRTLYFDQKIDHFGFAQDQTFKNRYLVADQFWNQNGGPIFFYTGNEGDIELFCNSTGFMWDIAPQFNAMLVFAEHRFYGKSMPFGSESYKNKSVLNFLTSEQALADFTELISFIKSTIPGAAKSSVVAFGGSYGGMLSAWFRIKYPNIVVGSLAASAPIWQFTGITPCNSFYDVATATWARVSETCVANANKAYSTLEQIGADDAGLKFISSTFHLCDPLTSMADVYSFEDFLSEMYIDYAEGDYPYPASFLADLPAWPINEACKSLLTPLSGKPLLEALSKVTNLYFNYTGAAKCVDWKGDGGTASLRYLGWYYQSLFYSSQAREATLKNFWEAMLEGVRLVLEQGQKIKPTARELGLNYKTLGRYVALKRNSINIDNKQVHKRILNDEQEQMLADYLIQASRIYKD</sequence>
<dbReference type="InterPro" id="IPR008758">
    <property type="entry name" value="Peptidase_S28"/>
</dbReference>
<feature type="chain" id="PRO_5042244032" description="Lysosomal Pro-X carboxypeptidase" evidence="6">
    <location>
        <begin position="22"/>
        <end position="457"/>
    </location>
</feature>